<dbReference type="AlphaFoldDB" id="K6XFU9"/>
<dbReference type="InterPro" id="IPR011017">
    <property type="entry name" value="TRASH_dom"/>
</dbReference>
<sequence>MGGLFTLLIYAGLFYLFMRFGCGAHMTHGHHHGHEKPKDKEIFIDPVCGKQVADDEGYGELVDKKLFRFCSKTCLEKFDENKAELSKKPNTLLVNEGQQHEA</sequence>
<evidence type="ECO:0000313" key="2">
    <source>
        <dbReference type="EMBL" id="GAC19519.1"/>
    </source>
</evidence>
<protein>
    <recommendedName>
        <fullName evidence="1">TRASH domain-containing protein</fullName>
    </recommendedName>
</protein>
<proteinExistence type="predicted"/>
<organism evidence="2 3">
    <name type="scientific">Paraglaciecola arctica BSs20135</name>
    <dbReference type="NCBI Taxonomy" id="493475"/>
    <lineage>
        <taxon>Bacteria</taxon>
        <taxon>Pseudomonadati</taxon>
        <taxon>Pseudomonadota</taxon>
        <taxon>Gammaproteobacteria</taxon>
        <taxon>Alteromonadales</taxon>
        <taxon>Alteromonadaceae</taxon>
        <taxon>Paraglaciecola</taxon>
    </lineage>
</organism>
<dbReference type="STRING" id="493475.GARC_2553"/>
<dbReference type="RefSeq" id="WP_007620429.1">
    <property type="nucleotide sequence ID" value="NZ_BAEO01000031.1"/>
</dbReference>
<accession>K6XFU9</accession>
<name>K6XFU9_9ALTE</name>
<dbReference type="SMART" id="SM00746">
    <property type="entry name" value="TRASH"/>
    <property type="match status" value="1"/>
</dbReference>
<comment type="caution">
    <text evidence="2">The sequence shown here is derived from an EMBL/GenBank/DDBJ whole genome shotgun (WGS) entry which is preliminary data.</text>
</comment>
<dbReference type="eggNOG" id="ENOG502ZGIS">
    <property type="taxonomic scope" value="Bacteria"/>
</dbReference>
<dbReference type="OrthoDB" id="9809270at2"/>
<keyword evidence="3" id="KW-1185">Reference proteome</keyword>
<evidence type="ECO:0000313" key="3">
    <source>
        <dbReference type="Proteomes" id="UP000006327"/>
    </source>
</evidence>
<evidence type="ECO:0000259" key="1">
    <source>
        <dbReference type="SMART" id="SM00746"/>
    </source>
</evidence>
<gene>
    <name evidence="2" type="ORF">GARC_2553</name>
</gene>
<dbReference type="EMBL" id="BAEO01000031">
    <property type="protein sequence ID" value="GAC19519.1"/>
    <property type="molecule type" value="Genomic_DNA"/>
</dbReference>
<dbReference type="Proteomes" id="UP000006327">
    <property type="component" value="Unassembled WGS sequence"/>
</dbReference>
<feature type="domain" description="TRASH" evidence="1">
    <location>
        <begin position="45"/>
        <end position="82"/>
    </location>
</feature>
<reference evidence="2 3" key="1">
    <citation type="journal article" date="2017" name="Antonie Van Leeuwenhoek">
        <title>Rhizobium rhizosphaerae sp. nov., a novel species isolated from rice rhizosphere.</title>
        <authorList>
            <person name="Zhao J.J."/>
            <person name="Zhang J."/>
            <person name="Zhang R.J."/>
            <person name="Zhang C.W."/>
            <person name="Yin H.Q."/>
            <person name="Zhang X.X."/>
        </authorList>
    </citation>
    <scope>NUCLEOTIDE SEQUENCE [LARGE SCALE GENOMIC DNA]</scope>
    <source>
        <strain evidence="2 3">BSs20135</strain>
    </source>
</reference>